<evidence type="ECO:0000256" key="8">
    <source>
        <dbReference type="ARBA" id="ARBA00022737"/>
    </source>
</evidence>
<dbReference type="PANTHER" id="PTHR21098">
    <property type="entry name" value="RIBOFLAVIN SYNTHASE ALPHA CHAIN"/>
    <property type="match status" value="1"/>
</dbReference>
<comment type="catalytic activity">
    <reaction evidence="1">
        <text>2 6,7-dimethyl-8-(1-D-ribityl)lumazine + H(+) = 5-amino-6-(D-ribitylamino)uracil + riboflavin</text>
        <dbReference type="Rhea" id="RHEA:20772"/>
        <dbReference type="ChEBI" id="CHEBI:15378"/>
        <dbReference type="ChEBI" id="CHEBI:15934"/>
        <dbReference type="ChEBI" id="CHEBI:57986"/>
        <dbReference type="ChEBI" id="CHEBI:58201"/>
        <dbReference type="EC" id="2.5.1.9"/>
    </reaction>
</comment>
<evidence type="ECO:0000313" key="13">
    <source>
        <dbReference type="Proteomes" id="UP000677244"/>
    </source>
</evidence>
<evidence type="ECO:0000256" key="10">
    <source>
        <dbReference type="PROSITE-ProRule" id="PRU00524"/>
    </source>
</evidence>
<sequence>MFTGIIETIGRVEEIIATGTNKTFWISSPLSHELKVDQSISHNGVCLTVEALQDSRHRVTAIAETLQKSNLDHWQKGDLVNLERCMIMNGRLDGHIVQGHVDTTATCIQRKELNGSWEFRFRFPEQFTNLVIEKGSISLNGISLTIFNVSANEFTVAIIPYTFEHTNIQNIQTDTTVNLEFDMVGKYVNRFLQRD</sequence>
<feature type="repeat" description="Lumazine-binding" evidence="10">
    <location>
        <begin position="1"/>
        <end position="95"/>
    </location>
</feature>
<name>A0ABS3YZE3_9BACT</name>
<accession>A0ABS3YZE3</accession>
<organism evidence="12 13">
    <name type="scientific">Niastella soli</name>
    <dbReference type="NCBI Taxonomy" id="2821487"/>
    <lineage>
        <taxon>Bacteria</taxon>
        <taxon>Pseudomonadati</taxon>
        <taxon>Bacteroidota</taxon>
        <taxon>Chitinophagia</taxon>
        <taxon>Chitinophagales</taxon>
        <taxon>Chitinophagaceae</taxon>
        <taxon>Niastella</taxon>
    </lineage>
</organism>
<comment type="pathway">
    <text evidence="3">Cofactor biosynthesis; riboflavin biosynthesis; riboflavin from 2-hydroxy-3-oxobutyl phosphate and 5-amino-6-(D-ribitylamino)uracil: step 2/2.</text>
</comment>
<dbReference type="PROSITE" id="PS51177">
    <property type="entry name" value="LUMAZINE_BIND"/>
    <property type="match status" value="2"/>
</dbReference>
<evidence type="ECO:0000256" key="1">
    <source>
        <dbReference type="ARBA" id="ARBA00000968"/>
    </source>
</evidence>
<dbReference type="PANTHER" id="PTHR21098:SF12">
    <property type="entry name" value="RIBOFLAVIN SYNTHASE"/>
    <property type="match status" value="1"/>
</dbReference>
<comment type="caution">
    <text evidence="12">The sequence shown here is derived from an EMBL/GenBank/DDBJ whole genome shotgun (WGS) entry which is preliminary data.</text>
</comment>
<evidence type="ECO:0000313" key="12">
    <source>
        <dbReference type="EMBL" id="MBO9203299.1"/>
    </source>
</evidence>
<comment type="function">
    <text evidence="2">Catalyzes the dismutation of two molecules of 6,7-dimethyl-8-ribityllumazine, resulting in the formation of riboflavin and 5-amino-6-(D-ribitylamino)uracil.</text>
</comment>
<keyword evidence="6" id="KW-0686">Riboflavin biosynthesis</keyword>
<dbReference type="Proteomes" id="UP000677244">
    <property type="component" value="Unassembled WGS sequence"/>
</dbReference>
<dbReference type="InterPro" id="IPR026017">
    <property type="entry name" value="Lumazine-bd_dom"/>
</dbReference>
<proteinExistence type="predicted"/>
<evidence type="ECO:0000256" key="7">
    <source>
        <dbReference type="ARBA" id="ARBA00022679"/>
    </source>
</evidence>
<dbReference type="EC" id="2.5.1.9" evidence="4 9"/>
<dbReference type="RefSeq" id="WP_209141355.1">
    <property type="nucleotide sequence ID" value="NZ_JAGHKO010000006.1"/>
</dbReference>
<dbReference type="Pfam" id="PF00677">
    <property type="entry name" value="Lum_binding"/>
    <property type="match status" value="2"/>
</dbReference>
<dbReference type="PIRSF" id="PIRSF000498">
    <property type="entry name" value="Riboflavin_syn_A"/>
    <property type="match status" value="1"/>
</dbReference>
<evidence type="ECO:0000256" key="9">
    <source>
        <dbReference type="NCBIfam" id="TIGR00187"/>
    </source>
</evidence>
<dbReference type="InterPro" id="IPR017938">
    <property type="entry name" value="Riboflavin_synthase-like_b-brl"/>
</dbReference>
<protein>
    <recommendedName>
        <fullName evidence="5 9">Riboflavin synthase</fullName>
        <ecNumber evidence="4 9">2.5.1.9</ecNumber>
    </recommendedName>
</protein>
<evidence type="ECO:0000256" key="6">
    <source>
        <dbReference type="ARBA" id="ARBA00022619"/>
    </source>
</evidence>
<evidence type="ECO:0000256" key="5">
    <source>
        <dbReference type="ARBA" id="ARBA00013950"/>
    </source>
</evidence>
<dbReference type="InterPro" id="IPR023366">
    <property type="entry name" value="ATP_synth_asu-like_sf"/>
</dbReference>
<gene>
    <name evidence="12" type="ORF">J7I42_23620</name>
</gene>
<feature type="domain" description="Lumazine-binding" evidence="11">
    <location>
        <begin position="96"/>
        <end position="192"/>
    </location>
</feature>
<keyword evidence="13" id="KW-1185">Reference proteome</keyword>
<dbReference type="NCBIfam" id="TIGR00187">
    <property type="entry name" value="ribE"/>
    <property type="match status" value="1"/>
</dbReference>
<dbReference type="CDD" id="cd00402">
    <property type="entry name" value="Riboflavin_synthase_like"/>
    <property type="match status" value="1"/>
</dbReference>
<feature type="domain" description="Lumazine-binding" evidence="11">
    <location>
        <begin position="1"/>
        <end position="95"/>
    </location>
</feature>
<keyword evidence="7 12" id="KW-0808">Transferase</keyword>
<keyword evidence="8" id="KW-0677">Repeat</keyword>
<evidence type="ECO:0000256" key="2">
    <source>
        <dbReference type="ARBA" id="ARBA00002803"/>
    </source>
</evidence>
<dbReference type="EMBL" id="JAGHKO010000006">
    <property type="protein sequence ID" value="MBO9203299.1"/>
    <property type="molecule type" value="Genomic_DNA"/>
</dbReference>
<feature type="repeat" description="Lumazine-binding" evidence="10">
    <location>
        <begin position="96"/>
        <end position="192"/>
    </location>
</feature>
<evidence type="ECO:0000256" key="4">
    <source>
        <dbReference type="ARBA" id="ARBA00012827"/>
    </source>
</evidence>
<dbReference type="NCBIfam" id="NF006767">
    <property type="entry name" value="PRK09289.1"/>
    <property type="match status" value="1"/>
</dbReference>
<dbReference type="GO" id="GO:0004746">
    <property type="term" value="F:riboflavin synthase activity"/>
    <property type="evidence" value="ECO:0007669"/>
    <property type="project" value="UniProtKB-EC"/>
</dbReference>
<dbReference type="Gene3D" id="2.40.30.20">
    <property type="match status" value="2"/>
</dbReference>
<dbReference type="InterPro" id="IPR001783">
    <property type="entry name" value="Lumazine-bd"/>
</dbReference>
<reference evidence="12 13" key="1">
    <citation type="submission" date="2021-03" db="EMBL/GenBank/DDBJ databases">
        <title>Assistant Professor.</title>
        <authorList>
            <person name="Huq M.A."/>
        </authorList>
    </citation>
    <scope>NUCLEOTIDE SEQUENCE [LARGE SCALE GENOMIC DNA]</scope>
    <source>
        <strain evidence="12 13">MAH-29</strain>
    </source>
</reference>
<dbReference type="SUPFAM" id="SSF63380">
    <property type="entry name" value="Riboflavin synthase domain-like"/>
    <property type="match status" value="2"/>
</dbReference>
<evidence type="ECO:0000256" key="3">
    <source>
        <dbReference type="ARBA" id="ARBA00004887"/>
    </source>
</evidence>
<evidence type="ECO:0000259" key="11">
    <source>
        <dbReference type="PROSITE" id="PS51177"/>
    </source>
</evidence>